<dbReference type="OMA" id="LASMEMC"/>
<evidence type="ECO:0000313" key="2">
    <source>
        <dbReference type="Proteomes" id="UP000001861"/>
    </source>
</evidence>
<accession>A8NWL6</accession>
<dbReference type="VEuPathDB" id="FungiDB:CC1G_00061"/>
<proteinExistence type="predicted"/>
<dbReference type="AlphaFoldDB" id="A8NWL6"/>
<dbReference type="GeneID" id="6013479"/>
<organism evidence="1 2">
    <name type="scientific">Coprinopsis cinerea (strain Okayama-7 / 130 / ATCC MYA-4618 / FGSC 9003)</name>
    <name type="common">Inky cap fungus</name>
    <name type="synonym">Hormographiella aspergillata</name>
    <dbReference type="NCBI Taxonomy" id="240176"/>
    <lineage>
        <taxon>Eukaryota</taxon>
        <taxon>Fungi</taxon>
        <taxon>Dikarya</taxon>
        <taxon>Basidiomycota</taxon>
        <taxon>Agaricomycotina</taxon>
        <taxon>Agaricomycetes</taxon>
        <taxon>Agaricomycetidae</taxon>
        <taxon>Agaricales</taxon>
        <taxon>Agaricineae</taxon>
        <taxon>Psathyrellaceae</taxon>
        <taxon>Coprinopsis</taxon>
    </lineage>
</organism>
<name>A8NWL6_COPC7</name>
<protein>
    <submittedName>
        <fullName evidence="1">Uncharacterized protein</fullName>
    </submittedName>
</protein>
<comment type="caution">
    <text evidence="1">The sequence shown here is derived from an EMBL/GenBank/DDBJ whole genome shotgun (WGS) entry which is preliminary data.</text>
</comment>
<dbReference type="EMBL" id="AACS02000005">
    <property type="protein sequence ID" value="EAU84542.2"/>
    <property type="molecule type" value="Genomic_DNA"/>
</dbReference>
<reference evidence="1 2" key="1">
    <citation type="journal article" date="2010" name="Proc. Natl. Acad. Sci. U.S.A.">
        <title>Insights into evolution of multicellular fungi from the assembled chromosomes of the mushroom Coprinopsis cinerea (Coprinus cinereus).</title>
        <authorList>
            <person name="Stajich J.E."/>
            <person name="Wilke S.K."/>
            <person name="Ahren D."/>
            <person name="Au C.H."/>
            <person name="Birren B.W."/>
            <person name="Borodovsky M."/>
            <person name="Burns C."/>
            <person name="Canback B."/>
            <person name="Casselton L.A."/>
            <person name="Cheng C.K."/>
            <person name="Deng J."/>
            <person name="Dietrich F.S."/>
            <person name="Fargo D.C."/>
            <person name="Farman M.L."/>
            <person name="Gathman A.C."/>
            <person name="Goldberg J."/>
            <person name="Guigo R."/>
            <person name="Hoegger P.J."/>
            <person name="Hooker J.B."/>
            <person name="Huggins A."/>
            <person name="James T.Y."/>
            <person name="Kamada T."/>
            <person name="Kilaru S."/>
            <person name="Kodira C."/>
            <person name="Kues U."/>
            <person name="Kupfer D."/>
            <person name="Kwan H.S."/>
            <person name="Lomsadze A."/>
            <person name="Li W."/>
            <person name="Lilly W.W."/>
            <person name="Ma L.J."/>
            <person name="Mackey A.J."/>
            <person name="Manning G."/>
            <person name="Martin F."/>
            <person name="Muraguchi H."/>
            <person name="Natvig D.O."/>
            <person name="Palmerini H."/>
            <person name="Ramesh M.A."/>
            <person name="Rehmeyer C.J."/>
            <person name="Roe B.A."/>
            <person name="Shenoy N."/>
            <person name="Stanke M."/>
            <person name="Ter-Hovhannisyan V."/>
            <person name="Tunlid A."/>
            <person name="Velagapudi R."/>
            <person name="Vision T.J."/>
            <person name="Zeng Q."/>
            <person name="Zolan M.E."/>
            <person name="Pukkila P.J."/>
        </authorList>
    </citation>
    <scope>NUCLEOTIDE SEQUENCE [LARGE SCALE GENOMIC DNA]</scope>
    <source>
        <strain evidence="2">Okayama-7 / 130 / ATCC MYA-4618 / FGSC 9003</strain>
    </source>
</reference>
<dbReference type="OrthoDB" id="3242924at2759"/>
<dbReference type="KEGG" id="cci:CC1G_00061"/>
<evidence type="ECO:0000313" key="1">
    <source>
        <dbReference type="EMBL" id="EAU84542.2"/>
    </source>
</evidence>
<gene>
    <name evidence="1" type="ORF">CC1G_00061</name>
</gene>
<keyword evidence="2" id="KW-1185">Reference proteome</keyword>
<dbReference type="Proteomes" id="UP000001861">
    <property type="component" value="Unassembled WGS sequence"/>
</dbReference>
<dbReference type="InParanoid" id="A8NWL6"/>
<dbReference type="RefSeq" id="XP_001836925.2">
    <property type="nucleotide sequence ID" value="XM_001836873.2"/>
</dbReference>
<sequence>MLFPYRAGHELSNNHLAQVAYYWHLVLLDNPSVARIKRHLPTSMDVWGKLRINGGRTTVRTEMVSEKTLRHRQRLTSYVRYESEYQGQDGRQFTVVSYGELSLILVCTLPNHRLFGNHAGKTHLLAVVTPCQTQSTDARLEPTGYDQLLAPVVIDVRSITAAVGRQRRGNTWWIIDQFDAALPTFDELNVKNGDVLDVDVDEEDEEE</sequence>
<dbReference type="HOGENOM" id="CLU_085135_0_0_1"/>